<feature type="domain" description="DUF4172" evidence="1">
    <location>
        <begin position="2"/>
        <end position="35"/>
    </location>
</feature>
<dbReference type="AlphaFoldDB" id="A0A137SY76"/>
<dbReference type="STRING" id="28125.HMPREF3202_01108"/>
<reference evidence="2 3" key="1">
    <citation type="submission" date="2016-02" db="EMBL/GenBank/DDBJ databases">
        <authorList>
            <person name="Wen L."/>
            <person name="He K."/>
            <person name="Yang H."/>
        </authorList>
    </citation>
    <scope>NUCLEOTIDE SEQUENCE [LARGE SCALE GENOMIC DNA]</scope>
    <source>
        <strain evidence="2 3">GED7880</strain>
    </source>
</reference>
<dbReference type="EMBL" id="LTAG01000046">
    <property type="protein sequence ID" value="KXO17436.1"/>
    <property type="molecule type" value="Genomic_DNA"/>
</dbReference>
<name>A0A137SY76_9BACT</name>
<evidence type="ECO:0000313" key="2">
    <source>
        <dbReference type="EMBL" id="KXO17436.1"/>
    </source>
</evidence>
<proteinExistence type="predicted"/>
<dbReference type="PATRIC" id="fig|28125.4.peg.1097"/>
<evidence type="ECO:0000259" key="1">
    <source>
        <dbReference type="Pfam" id="PF13776"/>
    </source>
</evidence>
<protein>
    <recommendedName>
        <fullName evidence="1">DUF4172 domain-containing protein</fullName>
    </recommendedName>
</protein>
<dbReference type="Pfam" id="PF13776">
    <property type="entry name" value="DUF4172"/>
    <property type="match status" value="1"/>
</dbReference>
<sequence length="67" mass="7519">MADNMTHDVVHSSEIEGILLNVDDVCSSIARHLGIENVKQTLDAALYLKGEMPLRRLLSKYCSYLIN</sequence>
<organism evidence="2 3">
    <name type="scientific">Prevotella bivia</name>
    <dbReference type="NCBI Taxonomy" id="28125"/>
    <lineage>
        <taxon>Bacteria</taxon>
        <taxon>Pseudomonadati</taxon>
        <taxon>Bacteroidota</taxon>
        <taxon>Bacteroidia</taxon>
        <taxon>Bacteroidales</taxon>
        <taxon>Prevotellaceae</taxon>
        <taxon>Prevotella</taxon>
    </lineage>
</organism>
<gene>
    <name evidence="2" type="ORF">HMPREF3202_01108</name>
</gene>
<evidence type="ECO:0000313" key="3">
    <source>
        <dbReference type="Proteomes" id="UP000070093"/>
    </source>
</evidence>
<dbReference type="InterPro" id="IPR025230">
    <property type="entry name" value="DUF4172"/>
</dbReference>
<dbReference type="Proteomes" id="UP000070093">
    <property type="component" value="Unassembled WGS sequence"/>
</dbReference>
<accession>A0A137SY76</accession>
<comment type="caution">
    <text evidence="2">The sequence shown here is derived from an EMBL/GenBank/DDBJ whole genome shotgun (WGS) entry which is preliminary data.</text>
</comment>